<dbReference type="GO" id="GO:0031429">
    <property type="term" value="C:box H/ACA snoRNP complex"/>
    <property type="evidence" value="ECO:0007669"/>
    <property type="project" value="UniProtKB-UniRule"/>
</dbReference>
<keyword evidence="8" id="KW-0689">Ribosomal protein</keyword>
<proteinExistence type="inferred from homology"/>
<comment type="function">
    <text evidence="6">Required for ribosome biogenesis. Part of a complex which catalyzes pseudouridylation of rRNA. This involves the isomerization of uridine such that the ribose is subsequently attached to C5, instead of the normal N1. Pseudouridine ('psi') residues may serve to stabilize the conformation of rRNAs.</text>
</comment>
<dbReference type="GO" id="GO:0005730">
    <property type="term" value="C:nucleolus"/>
    <property type="evidence" value="ECO:0000318"/>
    <property type="project" value="GO_Central"/>
</dbReference>
<dbReference type="GO" id="GO:0046540">
    <property type="term" value="C:U4/U6 x U5 tri-snRNP complex"/>
    <property type="evidence" value="ECO:0000318"/>
    <property type="project" value="GO_Central"/>
</dbReference>
<dbReference type="EMBL" id="AACB03000002">
    <property type="protein sequence ID" value="KAE8303889.1"/>
    <property type="molecule type" value="Genomic_DNA"/>
</dbReference>
<dbReference type="InterPro" id="IPR029064">
    <property type="entry name" value="Ribosomal_eL30-like_sf"/>
</dbReference>
<comment type="caution">
    <text evidence="8">The sequence shown here is derived from an EMBL/GenBank/DDBJ whole genome shotgun (WGS) entry which is preliminary data.</text>
</comment>
<dbReference type="Gene3D" id="3.30.1330.30">
    <property type="match status" value="1"/>
</dbReference>
<dbReference type="PRINTS" id="PR00881">
    <property type="entry name" value="L7ARS6FAMILY"/>
</dbReference>
<dbReference type="GO" id="GO:0031120">
    <property type="term" value="P:snRNA pseudouridine synthesis"/>
    <property type="evidence" value="ECO:0007669"/>
    <property type="project" value="UniProtKB-UniRule"/>
</dbReference>
<dbReference type="GeneID" id="5699463"/>
<dbReference type="InterPro" id="IPR018492">
    <property type="entry name" value="Ribosomal_eL8/Nhp2"/>
</dbReference>
<dbReference type="InterPro" id="IPR050257">
    <property type="entry name" value="eL8/uL1-like"/>
</dbReference>
<dbReference type="GO" id="GO:0032040">
    <property type="term" value="C:small-subunit processome"/>
    <property type="evidence" value="ECO:0000318"/>
    <property type="project" value="GO_Central"/>
</dbReference>
<dbReference type="VEuPathDB" id="GiardiaDB:GL50803_2825"/>
<dbReference type="Pfam" id="PF01248">
    <property type="entry name" value="Ribosomal_L7Ae"/>
    <property type="match status" value="1"/>
</dbReference>
<organism evidence="8 9">
    <name type="scientific">Giardia intestinalis (strain ATCC 50803 / WB clone C6)</name>
    <name type="common">Giardia lamblia</name>
    <dbReference type="NCBI Taxonomy" id="184922"/>
    <lineage>
        <taxon>Eukaryota</taxon>
        <taxon>Metamonada</taxon>
        <taxon>Diplomonadida</taxon>
        <taxon>Hexamitidae</taxon>
        <taxon>Giardiinae</taxon>
        <taxon>Giardia</taxon>
    </lineage>
</organism>
<dbReference type="OMA" id="HLTITIM"/>
<comment type="similarity">
    <text evidence="2 6">Belongs to the eukaryotic ribosomal protein eL8 family.</text>
</comment>
<name>A8BJG3_GIAIC</name>
<evidence type="ECO:0000256" key="4">
    <source>
        <dbReference type="ARBA" id="ARBA00023242"/>
    </source>
</evidence>
<dbReference type="InterPro" id="IPR004038">
    <property type="entry name" value="Ribosomal_eL8/eL30/eS12/Gad45"/>
</dbReference>
<feature type="domain" description="Ribosomal protein eL8/eL30/eS12/Gadd45" evidence="7">
    <location>
        <begin position="17"/>
        <end position="104"/>
    </location>
</feature>
<dbReference type="GO" id="GO:0003723">
    <property type="term" value="F:RNA binding"/>
    <property type="evidence" value="ECO:0000318"/>
    <property type="project" value="GO_Central"/>
</dbReference>
<keyword evidence="9" id="KW-1185">Reference proteome</keyword>
<evidence type="ECO:0000256" key="3">
    <source>
        <dbReference type="ARBA" id="ARBA00022884"/>
    </source>
</evidence>
<comment type="subcellular location">
    <subcellularLocation>
        <location evidence="1 6">Nucleus</location>
        <location evidence="1 6">Nucleolus</location>
    </subcellularLocation>
</comment>
<dbReference type="GO" id="GO:0030490">
    <property type="term" value="P:maturation of SSU-rRNA"/>
    <property type="evidence" value="ECO:0000318"/>
    <property type="project" value="GO_Central"/>
</dbReference>
<protein>
    <recommendedName>
        <fullName evidence="6">H/ACA ribonucleoprotein complex subunit 2</fullName>
    </recommendedName>
    <alternativeName>
        <fullName evidence="6">Nucleolar protein family A member 2</fullName>
    </alternativeName>
</protein>
<dbReference type="RefSeq" id="XP_001706577.1">
    <property type="nucleotide sequence ID" value="XM_001706525.1"/>
</dbReference>
<evidence type="ECO:0000313" key="9">
    <source>
        <dbReference type="Proteomes" id="UP000001548"/>
    </source>
</evidence>
<evidence type="ECO:0000256" key="6">
    <source>
        <dbReference type="RuleBase" id="RU366039"/>
    </source>
</evidence>
<evidence type="ECO:0000259" key="7">
    <source>
        <dbReference type="Pfam" id="PF01248"/>
    </source>
</evidence>
<dbReference type="KEGG" id="gla:GL50803_002825"/>
<evidence type="ECO:0000256" key="2">
    <source>
        <dbReference type="ARBA" id="ARBA00007337"/>
    </source>
</evidence>
<dbReference type="PANTHER" id="PTHR23105">
    <property type="entry name" value="RIBOSOMAL PROTEIN L7AE FAMILY MEMBER"/>
    <property type="match status" value="1"/>
</dbReference>
<dbReference type="InterPro" id="IPR002415">
    <property type="entry name" value="H/ACA_rnp_Nhp2-like"/>
</dbReference>
<evidence type="ECO:0000256" key="1">
    <source>
        <dbReference type="ARBA" id="ARBA00004604"/>
    </source>
</evidence>
<gene>
    <name evidence="8" type="ORF">GL50803_002825</name>
</gene>
<dbReference type="GO" id="GO:0031428">
    <property type="term" value="C:box C/D methylation guide snoRNP complex"/>
    <property type="evidence" value="ECO:0000318"/>
    <property type="project" value="GO_Central"/>
</dbReference>
<evidence type="ECO:0000256" key="5">
    <source>
        <dbReference type="ARBA" id="ARBA00023274"/>
    </source>
</evidence>
<reference evidence="8 9" key="1">
    <citation type="journal article" date="2007" name="Science">
        <title>Genomic minimalism in the early diverging intestinal parasite Giardia lamblia.</title>
        <authorList>
            <person name="Morrison H.G."/>
            <person name="McArthur A.G."/>
            <person name="Gillin F.D."/>
            <person name="Aley S.B."/>
            <person name="Adam R.D."/>
            <person name="Olsen G.J."/>
            <person name="Best A.A."/>
            <person name="Cande W.Z."/>
            <person name="Chen F."/>
            <person name="Cipriano M.J."/>
            <person name="Davids B.J."/>
            <person name="Dawson S.C."/>
            <person name="Elmendorf H.G."/>
            <person name="Hehl A.B."/>
            <person name="Holder M.E."/>
            <person name="Huse S.M."/>
            <person name="Kim U.U."/>
            <person name="Lasek-Nesselquist E."/>
            <person name="Manning G."/>
            <person name="Nigam A."/>
            <person name="Nixon J.E."/>
            <person name="Palm D."/>
            <person name="Passamaneck N.E."/>
            <person name="Prabhu A."/>
            <person name="Reich C.I."/>
            <person name="Reiner D.S."/>
            <person name="Samuelson J."/>
            <person name="Svard S.G."/>
            <person name="Sogin M.L."/>
        </authorList>
    </citation>
    <scope>NUCLEOTIDE SEQUENCE [LARGE SCALE GENOMIC DNA]</scope>
    <source>
        <strain evidence="8 9">WB C6</strain>
    </source>
</reference>
<dbReference type="Proteomes" id="UP000001548">
    <property type="component" value="Unassembled WGS sequence"/>
</dbReference>
<comment type="function">
    <text evidence="6">Common component of the spliceosome and rRNA processing machinery.</text>
</comment>
<dbReference type="AlphaFoldDB" id="A8BJG3"/>
<dbReference type="GO" id="GO:0000398">
    <property type="term" value="P:mRNA splicing, via spliceosome"/>
    <property type="evidence" value="ECO:0000318"/>
    <property type="project" value="GO_Central"/>
</dbReference>
<dbReference type="SMR" id="A8BJG3"/>
<keyword evidence="4 6" id="KW-0539">Nucleus</keyword>
<dbReference type="PRINTS" id="PR00883">
    <property type="entry name" value="NUCLEARHMG"/>
</dbReference>
<sequence length="122" mass="13230">MPDARAVPLASEAQSKRIYELVDLAKNSRSISRGMNEVTKALNKGKARLVVLSADALPLELVLHLPEVCEDKGIAYIFVPSRQELGRSVGISRQAVAVAIKAPRQGTALDDKLNIFLTELGH</sequence>
<dbReference type="GO" id="GO:0005840">
    <property type="term" value="C:ribosome"/>
    <property type="evidence" value="ECO:0007669"/>
    <property type="project" value="UniProtKB-KW"/>
</dbReference>
<dbReference type="GO" id="GO:0071011">
    <property type="term" value="C:precatalytic spliceosome"/>
    <property type="evidence" value="ECO:0000318"/>
    <property type="project" value="GO_Central"/>
</dbReference>
<keyword evidence="5 6" id="KW-0687">Ribonucleoprotein</keyword>
<evidence type="ECO:0000313" key="8">
    <source>
        <dbReference type="EMBL" id="KAE8303889.1"/>
    </source>
</evidence>
<dbReference type="SUPFAM" id="SSF55315">
    <property type="entry name" value="L30e-like"/>
    <property type="match status" value="1"/>
</dbReference>
<accession>A8BJG3</accession>
<dbReference type="HOGENOM" id="CLU_084513_4_0_1"/>
<keyword evidence="3 6" id="KW-0694">RNA-binding</keyword>
<dbReference type="STRING" id="184922.A8BJG3"/>